<gene>
    <name evidence="2" type="ORF">ACFQDO_08145</name>
</gene>
<evidence type="ECO:0000313" key="3">
    <source>
        <dbReference type="Proteomes" id="UP001596189"/>
    </source>
</evidence>
<proteinExistence type="predicted"/>
<keyword evidence="3" id="KW-1185">Reference proteome</keyword>
<dbReference type="EMBL" id="JBHSRD010000003">
    <property type="protein sequence ID" value="MFC6007099.1"/>
    <property type="molecule type" value="Genomic_DNA"/>
</dbReference>
<feature type="transmembrane region" description="Helical" evidence="1">
    <location>
        <begin position="68"/>
        <end position="88"/>
    </location>
</feature>
<dbReference type="RefSeq" id="WP_345715904.1">
    <property type="nucleotide sequence ID" value="NZ_BAABFP010000004.1"/>
</dbReference>
<accession>A0ABW1JD33</accession>
<feature type="transmembrane region" description="Helical" evidence="1">
    <location>
        <begin position="100"/>
        <end position="120"/>
    </location>
</feature>
<name>A0ABW1JD33_9ACTN</name>
<feature type="transmembrane region" description="Helical" evidence="1">
    <location>
        <begin position="132"/>
        <end position="151"/>
    </location>
</feature>
<keyword evidence="1" id="KW-1133">Transmembrane helix</keyword>
<keyword evidence="1" id="KW-0812">Transmembrane</keyword>
<dbReference type="NCBIfam" id="NF038065">
    <property type="entry name" value="Pr6Pr"/>
    <property type="match status" value="1"/>
</dbReference>
<evidence type="ECO:0000313" key="2">
    <source>
        <dbReference type="EMBL" id="MFC6007099.1"/>
    </source>
</evidence>
<comment type="caution">
    <text evidence="2">The sequence shown here is derived from an EMBL/GenBank/DDBJ whole genome shotgun (WGS) entry which is preliminary data.</text>
</comment>
<protein>
    <submittedName>
        <fullName evidence="2">Pr6Pr family membrane protein</fullName>
    </submittedName>
</protein>
<keyword evidence="1" id="KW-0472">Membrane</keyword>
<organism evidence="2 3">
    <name type="scientific">Angustibacter luteus</name>
    <dbReference type="NCBI Taxonomy" id="658456"/>
    <lineage>
        <taxon>Bacteria</taxon>
        <taxon>Bacillati</taxon>
        <taxon>Actinomycetota</taxon>
        <taxon>Actinomycetes</taxon>
        <taxon>Kineosporiales</taxon>
        <taxon>Kineosporiaceae</taxon>
    </lineage>
</organism>
<dbReference type="Proteomes" id="UP001596189">
    <property type="component" value="Unassembled WGS sequence"/>
</dbReference>
<sequence>MSVPGLTVGRIARVGFAVLDAVALGAAFDARTGSAGNFFSFFTILSNVLGIVVLLVGGLRAPTGPRWAALRGAATLYLVITGIVYAVLLSNQDVGLTEPWINSVLHRVTPVVVLVDWLLLPPWPRASWRLALGWLGFPLAYFAYSLLRGPVVDWYPYPFLDPRETGGYGRVATYAVALAALMMLLSLAVAWLGQWRATARQPSRDPGGDVTTPPAG</sequence>
<dbReference type="InterPro" id="IPR049713">
    <property type="entry name" value="Pr6Pr-like"/>
</dbReference>
<evidence type="ECO:0000256" key="1">
    <source>
        <dbReference type="SAM" id="Phobius"/>
    </source>
</evidence>
<feature type="transmembrane region" description="Helical" evidence="1">
    <location>
        <begin position="38"/>
        <end position="56"/>
    </location>
</feature>
<feature type="transmembrane region" description="Helical" evidence="1">
    <location>
        <begin position="171"/>
        <end position="192"/>
    </location>
</feature>
<reference evidence="3" key="1">
    <citation type="journal article" date="2019" name="Int. J. Syst. Evol. Microbiol.">
        <title>The Global Catalogue of Microorganisms (GCM) 10K type strain sequencing project: providing services to taxonomists for standard genome sequencing and annotation.</title>
        <authorList>
            <consortium name="The Broad Institute Genomics Platform"/>
            <consortium name="The Broad Institute Genome Sequencing Center for Infectious Disease"/>
            <person name="Wu L."/>
            <person name="Ma J."/>
        </authorList>
    </citation>
    <scope>NUCLEOTIDE SEQUENCE [LARGE SCALE GENOMIC DNA]</scope>
    <source>
        <strain evidence="3">KACC 14249</strain>
    </source>
</reference>